<protein>
    <recommendedName>
        <fullName evidence="3">phosphoribosyl-ATP diphosphatase</fullName>
        <ecNumber evidence="3">3.6.1.31</ecNumber>
    </recommendedName>
</protein>
<accession>A0A5C6C5S2</accession>
<comment type="catalytic activity">
    <reaction evidence="1">
        <text>1-(5-phospho-beta-D-ribosyl)-ATP + H2O = 1-(5-phospho-beta-D-ribosyl)-5'-AMP + diphosphate + H(+)</text>
        <dbReference type="Rhea" id="RHEA:22828"/>
        <dbReference type="ChEBI" id="CHEBI:15377"/>
        <dbReference type="ChEBI" id="CHEBI:15378"/>
        <dbReference type="ChEBI" id="CHEBI:33019"/>
        <dbReference type="ChEBI" id="CHEBI:59457"/>
        <dbReference type="ChEBI" id="CHEBI:73183"/>
        <dbReference type="EC" id="3.6.1.31"/>
    </reaction>
</comment>
<reference evidence="10 11" key="1">
    <citation type="journal article" date="2020" name="Antonie Van Leeuwenhoek">
        <title>Rhodopirellula heiligendammensis sp. nov., Rhodopirellula pilleata sp. nov., and Rhodopirellula solitaria sp. nov. isolated from natural or artificial marine surfaces in Northern Germany and California, USA, and emended description of the genus Rhodopirellula.</title>
        <authorList>
            <person name="Kallscheuer N."/>
            <person name="Wiegand S."/>
            <person name="Jogler M."/>
            <person name="Boedeker C."/>
            <person name="Peeters S.H."/>
            <person name="Rast P."/>
            <person name="Heuer A."/>
            <person name="Jetten M.S.M."/>
            <person name="Rohde M."/>
            <person name="Jogler C."/>
        </authorList>
    </citation>
    <scope>NUCLEOTIDE SEQUENCE [LARGE SCALE GENOMIC DNA]</scope>
    <source>
        <strain evidence="10 11">Poly21</strain>
    </source>
</reference>
<sequence length="109" mass="11686">MATLTRRAAERPSGSYTTKLLDGGAAAIGAKIREEAEELIEAAAESGQDGRNHTVYEAGDLIYHTLVMLAWRGISLDEVAAELARREGTSGLAEKAARNSDQDQSRTQP</sequence>
<keyword evidence="5" id="KW-0547">Nucleotide-binding</keyword>
<proteinExistence type="predicted"/>
<evidence type="ECO:0000256" key="6">
    <source>
        <dbReference type="ARBA" id="ARBA00022801"/>
    </source>
</evidence>
<dbReference type="InterPro" id="IPR008179">
    <property type="entry name" value="HisE"/>
</dbReference>
<dbReference type="UniPathway" id="UPA00031">
    <property type="reaction ID" value="UER00007"/>
</dbReference>
<evidence type="ECO:0000313" key="11">
    <source>
        <dbReference type="Proteomes" id="UP000319908"/>
    </source>
</evidence>
<evidence type="ECO:0000256" key="4">
    <source>
        <dbReference type="ARBA" id="ARBA00022605"/>
    </source>
</evidence>
<evidence type="ECO:0000256" key="8">
    <source>
        <dbReference type="ARBA" id="ARBA00023102"/>
    </source>
</evidence>
<evidence type="ECO:0000313" key="10">
    <source>
        <dbReference type="EMBL" id="TWU19475.1"/>
    </source>
</evidence>
<evidence type="ECO:0000256" key="3">
    <source>
        <dbReference type="ARBA" id="ARBA00012414"/>
    </source>
</evidence>
<evidence type="ECO:0000256" key="1">
    <source>
        <dbReference type="ARBA" id="ARBA00001460"/>
    </source>
</evidence>
<keyword evidence="4" id="KW-0028">Amino-acid biosynthesis</keyword>
<dbReference type="InterPro" id="IPR021130">
    <property type="entry name" value="PRib-ATP_PPHydrolase-like"/>
</dbReference>
<dbReference type="AlphaFoldDB" id="A0A5C6C5S2"/>
<dbReference type="OrthoDB" id="9814738at2"/>
<dbReference type="GO" id="GO:0004636">
    <property type="term" value="F:phosphoribosyl-ATP diphosphatase activity"/>
    <property type="evidence" value="ECO:0007669"/>
    <property type="project" value="UniProtKB-EC"/>
</dbReference>
<gene>
    <name evidence="10" type="primary">hisE</name>
    <name evidence="10" type="ORF">Poly21_16480</name>
</gene>
<dbReference type="EMBL" id="SJPU01000001">
    <property type="protein sequence ID" value="TWU19475.1"/>
    <property type="molecule type" value="Genomic_DNA"/>
</dbReference>
<dbReference type="CDD" id="cd11534">
    <property type="entry name" value="NTP-PPase_HisIE_like"/>
    <property type="match status" value="1"/>
</dbReference>
<organism evidence="10 11">
    <name type="scientific">Allorhodopirellula heiligendammensis</name>
    <dbReference type="NCBI Taxonomy" id="2714739"/>
    <lineage>
        <taxon>Bacteria</taxon>
        <taxon>Pseudomonadati</taxon>
        <taxon>Planctomycetota</taxon>
        <taxon>Planctomycetia</taxon>
        <taxon>Pirellulales</taxon>
        <taxon>Pirellulaceae</taxon>
        <taxon>Allorhodopirellula</taxon>
    </lineage>
</organism>
<dbReference type="PANTHER" id="PTHR42945">
    <property type="entry name" value="HISTIDINE BIOSYNTHESIS BIFUNCTIONAL PROTEIN"/>
    <property type="match status" value="1"/>
</dbReference>
<evidence type="ECO:0000256" key="2">
    <source>
        <dbReference type="ARBA" id="ARBA00005204"/>
    </source>
</evidence>
<dbReference type="PANTHER" id="PTHR42945:SF1">
    <property type="entry name" value="HISTIDINE BIOSYNTHESIS BIFUNCTIONAL PROTEIN HIS7"/>
    <property type="match status" value="1"/>
</dbReference>
<dbReference type="Proteomes" id="UP000319908">
    <property type="component" value="Unassembled WGS sequence"/>
</dbReference>
<dbReference type="EC" id="3.6.1.31" evidence="3"/>
<dbReference type="GO" id="GO:0000105">
    <property type="term" value="P:L-histidine biosynthetic process"/>
    <property type="evidence" value="ECO:0007669"/>
    <property type="project" value="UniProtKB-UniPathway"/>
</dbReference>
<evidence type="ECO:0000256" key="5">
    <source>
        <dbReference type="ARBA" id="ARBA00022741"/>
    </source>
</evidence>
<dbReference type="GO" id="GO:0005524">
    <property type="term" value="F:ATP binding"/>
    <property type="evidence" value="ECO:0007669"/>
    <property type="project" value="UniProtKB-KW"/>
</dbReference>
<dbReference type="NCBIfam" id="TIGR03188">
    <property type="entry name" value="histidine_hisI"/>
    <property type="match status" value="1"/>
</dbReference>
<keyword evidence="11" id="KW-1185">Reference proteome</keyword>
<dbReference type="SUPFAM" id="SSF101386">
    <property type="entry name" value="all-alpha NTP pyrophosphatases"/>
    <property type="match status" value="1"/>
</dbReference>
<dbReference type="Pfam" id="PF01503">
    <property type="entry name" value="PRA-PH"/>
    <property type="match status" value="1"/>
</dbReference>
<dbReference type="Gene3D" id="1.10.287.1080">
    <property type="entry name" value="MazG-like"/>
    <property type="match status" value="1"/>
</dbReference>
<name>A0A5C6C5S2_9BACT</name>
<feature type="compositionally biased region" description="Basic and acidic residues" evidence="9">
    <location>
        <begin position="95"/>
        <end position="109"/>
    </location>
</feature>
<comment type="pathway">
    <text evidence="2">Amino-acid biosynthesis; L-histidine biosynthesis; L-histidine from 5-phospho-alpha-D-ribose 1-diphosphate: step 2/9.</text>
</comment>
<evidence type="ECO:0000256" key="7">
    <source>
        <dbReference type="ARBA" id="ARBA00022840"/>
    </source>
</evidence>
<keyword evidence="7" id="KW-0067">ATP-binding</keyword>
<comment type="caution">
    <text evidence="10">The sequence shown here is derived from an EMBL/GenBank/DDBJ whole genome shotgun (WGS) entry which is preliminary data.</text>
</comment>
<evidence type="ECO:0000256" key="9">
    <source>
        <dbReference type="SAM" id="MobiDB-lite"/>
    </source>
</evidence>
<keyword evidence="6 10" id="KW-0378">Hydrolase</keyword>
<feature type="region of interest" description="Disordered" evidence="9">
    <location>
        <begin position="87"/>
        <end position="109"/>
    </location>
</feature>
<keyword evidence="8" id="KW-0368">Histidine biosynthesis</keyword>